<dbReference type="Gene3D" id="3.40.190.10">
    <property type="entry name" value="Periplasmic binding protein-like II"/>
    <property type="match status" value="1"/>
</dbReference>
<feature type="domain" description="Solute-binding protein family 5" evidence="6">
    <location>
        <begin position="109"/>
        <end position="480"/>
    </location>
</feature>
<reference evidence="8" key="1">
    <citation type="submission" date="2017-05" db="EMBL/GenBank/DDBJ databases">
        <authorList>
            <person name="Macchi M."/>
            <person name="Festa S."/>
            <person name="Coppotelli B.M."/>
            <person name="Morelli I.S."/>
        </authorList>
    </citation>
    <scope>NUCLEOTIDE SEQUENCE [LARGE SCALE GENOMIC DNA]</scope>
    <source>
        <strain evidence="8">I</strain>
    </source>
</reference>
<dbReference type="AlphaFoldDB" id="A0A211ZS47"/>
<dbReference type="CDD" id="cd08498">
    <property type="entry name" value="PBP2_NikA_DppA_OppA_like_2"/>
    <property type="match status" value="1"/>
</dbReference>
<keyword evidence="3" id="KW-0813">Transport</keyword>
<dbReference type="Pfam" id="PF00496">
    <property type="entry name" value="SBP_bac_5"/>
    <property type="match status" value="1"/>
</dbReference>
<dbReference type="PANTHER" id="PTHR30290">
    <property type="entry name" value="PERIPLASMIC BINDING COMPONENT OF ABC TRANSPORTER"/>
    <property type="match status" value="1"/>
</dbReference>
<dbReference type="GO" id="GO:1904680">
    <property type="term" value="F:peptide transmembrane transporter activity"/>
    <property type="evidence" value="ECO:0007669"/>
    <property type="project" value="TreeGrafter"/>
</dbReference>
<keyword evidence="8" id="KW-1185">Reference proteome</keyword>
<dbReference type="STRING" id="1122125.GCA_000423185_02869"/>
<dbReference type="Gene3D" id="3.90.76.10">
    <property type="entry name" value="Dipeptide-binding Protein, Domain 1"/>
    <property type="match status" value="1"/>
</dbReference>
<dbReference type="SUPFAM" id="SSF53850">
    <property type="entry name" value="Periplasmic binding protein-like II"/>
    <property type="match status" value="1"/>
</dbReference>
<dbReference type="PANTHER" id="PTHR30290:SF9">
    <property type="entry name" value="OLIGOPEPTIDE-BINDING PROTEIN APPA"/>
    <property type="match status" value="1"/>
</dbReference>
<dbReference type="Gene3D" id="3.10.105.10">
    <property type="entry name" value="Dipeptide-binding Protein, Domain 3"/>
    <property type="match status" value="1"/>
</dbReference>
<comment type="caution">
    <text evidence="7">The sequence shown here is derived from an EMBL/GenBank/DDBJ whole genome shotgun (WGS) entry which is preliminary data.</text>
</comment>
<evidence type="ECO:0000259" key="6">
    <source>
        <dbReference type="Pfam" id="PF00496"/>
    </source>
</evidence>
<evidence type="ECO:0000313" key="8">
    <source>
        <dbReference type="Proteomes" id="UP000196655"/>
    </source>
</evidence>
<dbReference type="GO" id="GO:0030288">
    <property type="term" value="C:outer membrane-bounded periplasmic space"/>
    <property type="evidence" value="ECO:0007669"/>
    <property type="project" value="UniProtKB-ARBA"/>
</dbReference>
<evidence type="ECO:0000256" key="2">
    <source>
        <dbReference type="ARBA" id="ARBA00005695"/>
    </source>
</evidence>
<gene>
    <name evidence="7" type="ORF">BWR60_06220</name>
</gene>
<dbReference type="GO" id="GO:0043190">
    <property type="term" value="C:ATP-binding cassette (ABC) transporter complex"/>
    <property type="evidence" value="ECO:0007669"/>
    <property type="project" value="InterPro"/>
</dbReference>
<comment type="similarity">
    <text evidence="2">Belongs to the bacterial solute-binding protein 5 family.</text>
</comment>
<feature type="region of interest" description="Disordered" evidence="5">
    <location>
        <begin position="1"/>
        <end position="25"/>
    </location>
</feature>
<dbReference type="Proteomes" id="UP000196655">
    <property type="component" value="Unassembled WGS sequence"/>
</dbReference>
<evidence type="ECO:0000256" key="5">
    <source>
        <dbReference type="SAM" id="MobiDB-lite"/>
    </source>
</evidence>
<comment type="subcellular location">
    <subcellularLocation>
        <location evidence="1">Periplasm</location>
    </subcellularLocation>
</comment>
<dbReference type="GO" id="GO:0015833">
    <property type="term" value="P:peptide transport"/>
    <property type="evidence" value="ECO:0007669"/>
    <property type="project" value="TreeGrafter"/>
</dbReference>
<dbReference type="OrthoDB" id="9803988at2"/>
<evidence type="ECO:0000313" key="7">
    <source>
        <dbReference type="EMBL" id="OWJ68112.1"/>
    </source>
</evidence>
<organism evidence="7 8">
    <name type="scientific">Inquilinus limosus</name>
    <dbReference type="NCBI Taxonomy" id="171674"/>
    <lineage>
        <taxon>Bacteria</taxon>
        <taxon>Pseudomonadati</taxon>
        <taxon>Pseudomonadota</taxon>
        <taxon>Alphaproteobacteria</taxon>
        <taxon>Rhodospirillales</taxon>
        <taxon>Rhodospirillaceae</taxon>
        <taxon>Inquilinus</taxon>
    </lineage>
</organism>
<dbReference type="PIRSF" id="PIRSF002741">
    <property type="entry name" value="MppA"/>
    <property type="match status" value="1"/>
</dbReference>
<evidence type="ECO:0000256" key="1">
    <source>
        <dbReference type="ARBA" id="ARBA00004418"/>
    </source>
</evidence>
<sequence length="567" mass="60121">MPTLTAHPSPSLRGGEADEAIQGPVRTGPGLLRCARNDGSGRRWLCALLATIATVLTLGSAGFAQAADLTIGTATEPSAIDPQFSRTGNNQSISQHMFDRLVQTDENLQVQPALALSWTSVDPTTWEVKLRPGVKFSDGSDLTADDVIFSMDRAKSVPNSPAPFTGAVGSIASMEAVDPLTVRFKTKAPTPQFIEQVGLVYIVSKKASEGKTTNDFNSGAAAIGTGPYVFKQWVPGDRLVLAPNPHYWGDKPAFENVTIKFISNNAARIAALLSGSVDLIDGVPPADVATVNDSGKAKVYSTTSGRLIYLALDSARDQSPFVTAKDGQPLAANPLKDRRVRLAVSKLINRDLIIQRLLNGSGTPAGQIVPEGLGGYAADVKPEAYDAAGAKALLADSGYGDGFGLTVHSSNDRFAGDADIAQAIGQMLARGGLKINGVVTQPYNVYAGAASKQEYSAFIFSFGNSNSNSANALTNVLATYDKEAGKGAFNRARYSNPEFDAVLKQALAEFDEAKRNQLLEQAARIGFGDVGIVPLYFPTVHWAARNGITYRANKNEWTLATYAESAK</sequence>
<accession>A0A211ZS47</accession>
<dbReference type="InterPro" id="IPR039424">
    <property type="entry name" value="SBP_5"/>
</dbReference>
<proteinExistence type="inferred from homology"/>
<dbReference type="InterPro" id="IPR000914">
    <property type="entry name" value="SBP_5_dom"/>
</dbReference>
<protein>
    <submittedName>
        <fullName evidence="7">ABC transporter substrate-binding protein</fullName>
    </submittedName>
</protein>
<dbReference type="EMBL" id="NHON01000008">
    <property type="protein sequence ID" value="OWJ68112.1"/>
    <property type="molecule type" value="Genomic_DNA"/>
</dbReference>
<evidence type="ECO:0000256" key="4">
    <source>
        <dbReference type="ARBA" id="ARBA00022729"/>
    </source>
</evidence>
<dbReference type="InterPro" id="IPR030678">
    <property type="entry name" value="Peptide/Ni-bd"/>
</dbReference>
<keyword evidence="4" id="KW-0732">Signal</keyword>
<name>A0A211ZS47_9PROT</name>
<evidence type="ECO:0000256" key="3">
    <source>
        <dbReference type="ARBA" id="ARBA00022448"/>
    </source>
</evidence>